<evidence type="ECO:0000259" key="5">
    <source>
        <dbReference type="Pfam" id="PF07992"/>
    </source>
</evidence>
<keyword evidence="3" id="KW-0274">FAD</keyword>
<dbReference type="Gene3D" id="3.30.390.30">
    <property type="match status" value="1"/>
</dbReference>
<dbReference type="Pfam" id="PF07992">
    <property type="entry name" value="Pyr_redox_2"/>
    <property type="match status" value="1"/>
</dbReference>
<protein>
    <submittedName>
        <fullName evidence="7">NAD(P)/FAD-dependent oxidoreductase</fullName>
    </submittedName>
</protein>
<evidence type="ECO:0000256" key="3">
    <source>
        <dbReference type="ARBA" id="ARBA00022827"/>
    </source>
</evidence>
<keyword evidence="4" id="KW-0560">Oxidoreductase</keyword>
<evidence type="ECO:0000256" key="2">
    <source>
        <dbReference type="ARBA" id="ARBA00022630"/>
    </source>
</evidence>
<keyword evidence="2" id="KW-0285">Flavoprotein</keyword>
<organism evidence="7 8">
    <name type="scientific">Prauserella salsuginis</name>
    <dbReference type="NCBI Taxonomy" id="387889"/>
    <lineage>
        <taxon>Bacteria</taxon>
        <taxon>Bacillati</taxon>
        <taxon>Actinomycetota</taxon>
        <taxon>Actinomycetes</taxon>
        <taxon>Pseudonocardiales</taxon>
        <taxon>Pseudonocardiaceae</taxon>
        <taxon>Prauserella</taxon>
        <taxon>Prauserella salsuginis group</taxon>
    </lineage>
</organism>
<dbReference type="PRINTS" id="PR00368">
    <property type="entry name" value="FADPNR"/>
</dbReference>
<evidence type="ECO:0000259" key="6">
    <source>
        <dbReference type="Pfam" id="PF14759"/>
    </source>
</evidence>
<evidence type="ECO:0000313" key="8">
    <source>
        <dbReference type="Proteomes" id="UP001598673"/>
    </source>
</evidence>
<dbReference type="PANTHER" id="PTHR43557:SF2">
    <property type="entry name" value="RIESKE DOMAIN-CONTAINING PROTEIN-RELATED"/>
    <property type="match status" value="1"/>
</dbReference>
<keyword evidence="8" id="KW-1185">Reference proteome</keyword>
<comment type="cofactor">
    <cofactor evidence="1">
        <name>FAD</name>
        <dbReference type="ChEBI" id="CHEBI:57692"/>
    </cofactor>
</comment>
<dbReference type="InterPro" id="IPR028202">
    <property type="entry name" value="Reductase_C"/>
</dbReference>
<dbReference type="SUPFAM" id="SSF51905">
    <property type="entry name" value="FAD/NAD(P)-binding domain"/>
    <property type="match status" value="2"/>
</dbReference>
<dbReference type="PRINTS" id="PR00411">
    <property type="entry name" value="PNDRDTASEI"/>
</dbReference>
<reference evidence="7 8" key="1">
    <citation type="submission" date="2024-09" db="EMBL/GenBank/DDBJ databases">
        <title>The Natural Products Discovery Center: Release of the First 8490 Sequenced Strains for Exploring Actinobacteria Biosynthetic Diversity.</title>
        <authorList>
            <person name="Kalkreuter E."/>
            <person name="Kautsar S.A."/>
            <person name="Yang D."/>
            <person name="Bader C.D."/>
            <person name="Teijaro C.N."/>
            <person name="Fluegel L."/>
            <person name="Davis C.M."/>
            <person name="Simpson J.R."/>
            <person name="Lauterbach L."/>
            <person name="Steele A.D."/>
            <person name="Gui C."/>
            <person name="Meng S."/>
            <person name="Li G."/>
            <person name="Viehrig K."/>
            <person name="Ye F."/>
            <person name="Su P."/>
            <person name="Kiefer A.F."/>
            <person name="Nichols A."/>
            <person name="Cepeda A.J."/>
            <person name="Yan W."/>
            <person name="Fan B."/>
            <person name="Jiang Y."/>
            <person name="Adhikari A."/>
            <person name="Zheng C.-J."/>
            <person name="Schuster L."/>
            <person name="Cowan T.M."/>
            <person name="Smanski M.J."/>
            <person name="Chevrette M.G."/>
            <person name="De Carvalho L.P.S."/>
            <person name="Shen B."/>
        </authorList>
    </citation>
    <scope>NUCLEOTIDE SEQUENCE [LARGE SCALE GENOMIC DNA]</scope>
    <source>
        <strain evidence="7 8">NPDC060353</strain>
    </source>
</reference>
<dbReference type="SUPFAM" id="SSF55424">
    <property type="entry name" value="FAD/NAD-linked reductases, dimerisation (C-terminal) domain"/>
    <property type="match status" value="1"/>
</dbReference>
<evidence type="ECO:0000256" key="4">
    <source>
        <dbReference type="ARBA" id="ARBA00023002"/>
    </source>
</evidence>
<evidence type="ECO:0000256" key="1">
    <source>
        <dbReference type="ARBA" id="ARBA00001974"/>
    </source>
</evidence>
<feature type="domain" description="FAD/NAD(P)-binding" evidence="5">
    <location>
        <begin position="7"/>
        <end position="301"/>
    </location>
</feature>
<dbReference type="InterPro" id="IPR050446">
    <property type="entry name" value="FAD-oxidoreductase/Apoptosis"/>
</dbReference>
<proteinExistence type="predicted"/>
<gene>
    <name evidence="7" type="ORF">ACFWGY_05715</name>
</gene>
<accession>A0ABW6G0U3</accession>
<dbReference type="Proteomes" id="UP001598673">
    <property type="component" value="Unassembled WGS sequence"/>
</dbReference>
<dbReference type="InterPro" id="IPR016156">
    <property type="entry name" value="FAD/NAD-linked_Rdtase_dimer_sf"/>
</dbReference>
<dbReference type="Gene3D" id="3.50.50.60">
    <property type="entry name" value="FAD/NAD(P)-binding domain"/>
    <property type="match status" value="2"/>
</dbReference>
<dbReference type="RefSeq" id="WP_258937591.1">
    <property type="nucleotide sequence ID" value="NZ_JANBBF010000012.1"/>
</dbReference>
<evidence type="ECO:0000313" key="7">
    <source>
        <dbReference type="EMBL" id="MFD6792814.1"/>
    </source>
</evidence>
<feature type="domain" description="Reductase C-terminal" evidence="6">
    <location>
        <begin position="325"/>
        <end position="387"/>
    </location>
</feature>
<dbReference type="Pfam" id="PF14759">
    <property type="entry name" value="Reductase_C"/>
    <property type="match status" value="1"/>
</dbReference>
<sequence>MSTCSSDVLVVGGSVAATRAAEIVVRKAPQLSVVVVSDESHAPYERPPLSKTDLDDAMDLDALTYPTVATLRDAGVEFELATRAERLDVGTRTVTTTTGSVEYGALVIATGCEPVIPSLLRGLDDVYALRCYEDAVALRAAVAGSDTAVAIVGAGFIGGEFAATLAKQERDVALIDLAPKPLGRFGDAVAASYKQLHRDAGVTLHLGTAAVDVTHDGGRRELVLDDDTRVRADVILLGVGVRPAVDWLADSGLTLDNGIVCDTTLRAADRVYAAGDAIRWTNARFGSTMRIEHWTNAAQQGRVAGMNAANAVLGESPVECANVPYFWSDQHGVRIQFAGHRTGDEEIVESHDDSGSLYLYRRGDEVTGALAFERRTQFVKLRAALKTPLPWETARELAELA</sequence>
<comment type="caution">
    <text evidence="7">The sequence shown here is derived from an EMBL/GenBank/DDBJ whole genome shotgun (WGS) entry which is preliminary data.</text>
</comment>
<dbReference type="EMBL" id="JBHXCV010000003">
    <property type="protein sequence ID" value="MFD6792814.1"/>
    <property type="molecule type" value="Genomic_DNA"/>
</dbReference>
<dbReference type="InterPro" id="IPR036188">
    <property type="entry name" value="FAD/NAD-bd_sf"/>
</dbReference>
<dbReference type="PANTHER" id="PTHR43557">
    <property type="entry name" value="APOPTOSIS-INDUCING FACTOR 1"/>
    <property type="match status" value="1"/>
</dbReference>
<name>A0ABW6G0U3_9PSEU</name>
<dbReference type="InterPro" id="IPR023753">
    <property type="entry name" value="FAD/NAD-binding_dom"/>
</dbReference>